<dbReference type="Proteomes" id="UP000766486">
    <property type="component" value="Unassembled WGS sequence"/>
</dbReference>
<reference evidence="6 7" key="1">
    <citation type="submission" date="2019-06" db="EMBL/GenBank/DDBJ databases">
        <authorList>
            <person name="Broberg M."/>
        </authorList>
    </citation>
    <scope>NUCLEOTIDE SEQUENCE [LARGE SCALE GENOMIC DNA]</scope>
</reference>
<proteinExistence type="predicted"/>
<keyword evidence="3" id="KW-0378">Hydrolase</keyword>
<protein>
    <recommendedName>
        <fullName evidence="5">Amidohydrolase-related domain-containing protein</fullName>
    </recommendedName>
</protein>
<dbReference type="SUPFAM" id="SSF51338">
    <property type="entry name" value="Composite domain of metallo-dependent hydrolases"/>
    <property type="match status" value="1"/>
</dbReference>
<dbReference type="InterPro" id="IPR051607">
    <property type="entry name" value="Metallo-dep_hydrolases"/>
</dbReference>
<dbReference type="InterPro" id="IPR011059">
    <property type="entry name" value="Metal-dep_hydrolase_composite"/>
</dbReference>
<comment type="cofactor">
    <cofactor evidence="1">
        <name>Zn(2+)</name>
        <dbReference type="ChEBI" id="CHEBI:29105"/>
    </cofactor>
</comment>
<keyword evidence="2" id="KW-0479">Metal-binding</keyword>
<dbReference type="EMBL" id="CABFNS010000508">
    <property type="protein sequence ID" value="VUC22028.1"/>
    <property type="molecule type" value="Genomic_DNA"/>
</dbReference>
<dbReference type="PANTHER" id="PTHR11271:SF6">
    <property type="entry name" value="GUANINE DEAMINASE"/>
    <property type="match status" value="1"/>
</dbReference>
<feature type="domain" description="Amidohydrolase-related" evidence="5">
    <location>
        <begin position="7"/>
        <end position="102"/>
    </location>
</feature>
<comment type="caution">
    <text evidence="6">The sequence shown here is derived from an EMBL/GenBank/DDBJ whole genome shotgun (WGS) entry which is preliminary data.</text>
</comment>
<evidence type="ECO:0000313" key="6">
    <source>
        <dbReference type="EMBL" id="VUC22028.1"/>
    </source>
</evidence>
<evidence type="ECO:0000256" key="4">
    <source>
        <dbReference type="ARBA" id="ARBA00022833"/>
    </source>
</evidence>
<keyword evidence="4" id="KW-0862">Zinc</keyword>
<accession>A0ABY6TTN9</accession>
<dbReference type="InterPro" id="IPR006680">
    <property type="entry name" value="Amidohydro-rel"/>
</dbReference>
<gene>
    <name evidence="6" type="ORF">CLO192961_LOCUS71835</name>
</gene>
<dbReference type="PANTHER" id="PTHR11271">
    <property type="entry name" value="GUANINE DEAMINASE"/>
    <property type="match status" value="1"/>
</dbReference>
<name>A0ABY6TTN9_BIOOC</name>
<evidence type="ECO:0000256" key="2">
    <source>
        <dbReference type="ARBA" id="ARBA00022723"/>
    </source>
</evidence>
<evidence type="ECO:0000256" key="1">
    <source>
        <dbReference type="ARBA" id="ARBA00001947"/>
    </source>
</evidence>
<evidence type="ECO:0000259" key="5">
    <source>
        <dbReference type="Pfam" id="PF01979"/>
    </source>
</evidence>
<evidence type="ECO:0000313" key="7">
    <source>
        <dbReference type="Proteomes" id="UP000766486"/>
    </source>
</evidence>
<dbReference type="Pfam" id="PF01979">
    <property type="entry name" value="Amidohydro_1"/>
    <property type="match status" value="1"/>
</dbReference>
<sequence length="114" mass="12973">MGEESGDRHKLTVDEVLYLATRGGAICVGLEDKIGGFEEGKHWDAQLIGMRTVGSGEDDEDETEDSNVDLFGWEDWEERMAKWLYGGDDRNTKKVWVKGRLVHSRREGSRQSKK</sequence>
<dbReference type="Gene3D" id="2.30.40.10">
    <property type="entry name" value="Urease, subunit C, domain 1"/>
    <property type="match status" value="1"/>
</dbReference>
<keyword evidence="7" id="KW-1185">Reference proteome</keyword>
<evidence type="ECO:0000256" key="3">
    <source>
        <dbReference type="ARBA" id="ARBA00022801"/>
    </source>
</evidence>
<organism evidence="6 7">
    <name type="scientific">Bionectria ochroleuca</name>
    <name type="common">Gliocladium roseum</name>
    <dbReference type="NCBI Taxonomy" id="29856"/>
    <lineage>
        <taxon>Eukaryota</taxon>
        <taxon>Fungi</taxon>
        <taxon>Dikarya</taxon>
        <taxon>Ascomycota</taxon>
        <taxon>Pezizomycotina</taxon>
        <taxon>Sordariomycetes</taxon>
        <taxon>Hypocreomycetidae</taxon>
        <taxon>Hypocreales</taxon>
        <taxon>Bionectriaceae</taxon>
        <taxon>Clonostachys</taxon>
    </lineage>
</organism>